<name>A0A816WTE5_BRANA</name>
<dbReference type="PANTHER" id="PTHR35763">
    <property type="entry name" value="COMPLEX 1 LYR-LIKE PROTEIN"/>
    <property type="match status" value="1"/>
</dbReference>
<gene>
    <name evidence="1" type="ORF">DARMORV10_A02P12030.1</name>
</gene>
<sequence>YSISLSRLVPLANSESVDRLRPLRNPIYLSLSLFLSSSQGTFLGSSTNHFAGIIRKMSGGEVVVAAARVYRDLLKAVVKHVGKEDHKSHFTDFVKTEFRKKKAHSLDKINLARNYTYLLNSIHSHKTMFGIIRGGYDQIQIIGKLNLMMAELNQQFDIHRRI</sequence>
<dbReference type="PANTHER" id="PTHR35763:SF1">
    <property type="entry name" value="OS11G0133900 PROTEIN"/>
    <property type="match status" value="1"/>
</dbReference>
<feature type="non-terminal residue" evidence="1">
    <location>
        <position position="162"/>
    </location>
</feature>
<reference evidence="1" key="1">
    <citation type="submission" date="2021-01" db="EMBL/GenBank/DDBJ databases">
        <authorList>
            <consortium name="Genoscope - CEA"/>
            <person name="William W."/>
        </authorList>
    </citation>
    <scope>NUCLEOTIDE SEQUENCE</scope>
</reference>
<proteinExistence type="predicted"/>
<accession>A0A816WTE5</accession>
<dbReference type="Proteomes" id="UP001295469">
    <property type="component" value="Chromosome A02"/>
</dbReference>
<organism evidence="1">
    <name type="scientific">Brassica napus</name>
    <name type="common">Rape</name>
    <dbReference type="NCBI Taxonomy" id="3708"/>
    <lineage>
        <taxon>Eukaryota</taxon>
        <taxon>Viridiplantae</taxon>
        <taxon>Streptophyta</taxon>
        <taxon>Embryophyta</taxon>
        <taxon>Tracheophyta</taxon>
        <taxon>Spermatophyta</taxon>
        <taxon>Magnoliopsida</taxon>
        <taxon>eudicotyledons</taxon>
        <taxon>Gunneridae</taxon>
        <taxon>Pentapetalae</taxon>
        <taxon>rosids</taxon>
        <taxon>malvids</taxon>
        <taxon>Brassicales</taxon>
        <taxon>Brassicaceae</taxon>
        <taxon>Brassiceae</taxon>
        <taxon>Brassica</taxon>
    </lineage>
</organism>
<protein>
    <submittedName>
        <fullName evidence="1">(rape) hypothetical protein</fullName>
    </submittedName>
</protein>
<dbReference type="EMBL" id="HG994356">
    <property type="protein sequence ID" value="CAF2138125.1"/>
    <property type="molecule type" value="Genomic_DNA"/>
</dbReference>
<evidence type="ECO:0000313" key="1">
    <source>
        <dbReference type="EMBL" id="CAF2138125.1"/>
    </source>
</evidence>
<dbReference type="AlphaFoldDB" id="A0A816WTE5"/>